<dbReference type="InterPro" id="IPR019775">
    <property type="entry name" value="WD40_repeat_CS"/>
</dbReference>
<dbReference type="CDD" id="cd00200">
    <property type="entry name" value="WD40"/>
    <property type="match status" value="1"/>
</dbReference>
<evidence type="ECO:0000256" key="5">
    <source>
        <dbReference type="ARBA" id="ARBA00061016"/>
    </source>
</evidence>
<organism evidence="8 9">
    <name type="scientific">Clunio marinus</name>
    <dbReference type="NCBI Taxonomy" id="568069"/>
    <lineage>
        <taxon>Eukaryota</taxon>
        <taxon>Metazoa</taxon>
        <taxon>Ecdysozoa</taxon>
        <taxon>Arthropoda</taxon>
        <taxon>Hexapoda</taxon>
        <taxon>Insecta</taxon>
        <taxon>Pterygota</taxon>
        <taxon>Neoptera</taxon>
        <taxon>Endopterygota</taxon>
        <taxon>Diptera</taxon>
        <taxon>Nematocera</taxon>
        <taxon>Chironomoidea</taxon>
        <taxon>Chironomidae</taxon>
        <taxon>Clunio</taxon>
    </lineage>
</organism>
<dbReference type="Proteomes" id="UP000183832">
    <property type="component" value="Unassembled WGS sequence"/>
</dbReference>
<comment type="similarity">
    <text evidence="5">Belongs to the NLE1/RSA4 family.</text>
</comment>
<dbReference type="OrthoDB" id="10267436at2759"/>
<evidence type="ECO:0000256" key="1">
    <source>
        <dbReference type="ARBA" id="ARBA00004604"/>
    </source>
</evidence>
<reference evidence="8 9" key="1">
    <citation type="submission" date="2015-04" db="EMBL/GenBank/DDBJ databases">
        <authorList>
            <person name="Syromyatnikov M.Y."/>
            <person name="Popov V.N."/>
        </authorList>
    </citation>
    <scope>NUCLEOTIDE SEQUENCE [LARGE SCALE GENOMIC DNA]</scope>
</reference>
<feature type="repeat" description="WD" evidence="6">
    <location>
        <begin position="446"/>
        <end position="479"/>
    </location>
</feature>
<dbReference type="PROSITE" id="PS50082">
    <property type="entry name" value="WD_REPEATS_2"/>
    <property type="match status" value="6"/>
</dbReference>
<proteinExistence type="inferred from homology"/>
<comment type="subcellular location">
    <subcellularLocation>
        <location evidence="1">Nucleus</location>
        <location evidence="1">Nucleolus</location>
    </subcellularLocation>
</comment>
<dbReference type="InterPro" id="IPR001632">
    <property type="entry name" value="WD40_G-protein_beta-like"/>
</dbReference>
<dbReference type="AlphaFoldDB" id="A0A1J1INJ1"/>
<name>A0A1J1INJ1_9DIPT</name>
<dbReference type="PROSITE" id="PS50294">
    <property type="entry name" value="WD_REPEATS_REGION"/>
    <property type="match status" value="6"/>
</dbReference>
<dbReference type="Gene3D" id="2.130.10.10">
    <property type="entry name" value="YVTN repeat-like/Quinoprotein amine dehydrogenase"/>
    <property type="match status" value="1"/>
</dbReference>
<feature type="repeat" description="WD" evidence="6">
    <location>
        <begin position="404"/>
        <end position="445"/>
    </location>
</feature>
<dbReference type="EMBL" id="CVRI01000056">
    <property type="protein sequence ID" value="CRL01787.1"/>
    <property type="molecule type" value="Genomic_DNA"/>
</dbReference>
<dbReference type="GO" id="GO:0007219">
    <property type="term" value="P:Notch signaling pathway"/>
    <property type="evidence" value="ECO:0007669"/>
    <property type="project" value="TreeGrafter"/>
</dbReference>
<dbReference type="PROSITE" id="PS00678">
    <property type="entry name" value="WD_REPEATS_1"/>
    <property type="match status" value="1"/>
</dbReference>
<dbReference type="GO" id="GO:0005730">
    <property type="term" value="C:nucleolus"/>
    <property type="evidence" value="ECO:0007669"/>
    <property type="project" value="UniProtKB-SubCell"/>
</dbReference>
<dbReference type="InterPro" id="IPR015943">
    <property type="entry name" value="WD40/YVTN_repeat-like_dom_sf"/>
</dbReference>
<evidence type="ECO:0000256" key="4">
    <source>
        <dbReference type="ARBA" id="ARBA00023242"/>
    </source>
</evidence>
<feature type="domain" description="NLE" evidence="7">
    <location>
        <begin position="14"/>
        <end position="74"/>
    </location>
</feature>
<dbReference type="Pfam" id="PF08154">
    <property type="entry name" value="NLE"/>
    <property type="match status" value="1"/>
</dbReference>
<dbReference type="PANTHER" id="PTHR19848">
    <property type="entry name" value="WD40 REPEAT PROTEIN"/>
    <property type="match status" value="1"/>
</dbReference>
<feature type="repeat" description="WD" evidence="6">
    <location>
        <begin position="149"/>
        <end position="190"/>
    </location>
</feature>
<feature type="repeat" description="WD" evidence="6">
    <location>
        <begin position="107"/>
        <end position="148"/>
    </location>
</feature>
<evidence type="ECO:0000256" key="2">
    <source>
        <dbReference type="ARBA" id="ARBA00022574"/>
    </source>
</evidence>
<evidence type="ECO:0000313" key="8">
    <source>
        <dbReference type="EMBL" id="CRL01787.1"/>
    </source>
</evidence>
<keyword evidence="3" id="KW-0677">Repeat</keyword>
<dbReference type="FunFam" id="2.130.10.10:FF:000092">
    <property type="entry name" value="notchless protein homolog"/>
    <property type="match status" value="1"/>
</dbReference>
<accession>A0A1J1INJ1</accession>
<protein>
    <submittedName>
        <fullName evidence="8">CLUMA_CG015003, isoform A</fullName>
    </submittedName>
</protein>
<dbReference type="InterPro" id="IPR001680">
    <property type="entry name" value="WD40_rpt"/>
</dbReference>
<keyword evidence="4" id="KW-0539">Nucleus</keyword>
<dbReference type="PANTHER" id="PTHR19848:SF0">
    <property type="entry name" value="NOTCHLESS PROTEIN HOMOLOG 1"/>
    <property type="match status" value="1"/>
</dbReference>
<dbReference type="GO" id="GO:0000027">
    <property type="term" value="P:ribosomal large subunit assembly"/>
    <property type="evidence" value="ECO:0007669"/>
    <property type="project" value="TreeGrafter"/>
</dbReference>
<dbReference type="SMART" id="SM00320">
    <property type="entry name" value="WD40"/>
    <property type="match status" value="8"/>
</dbReference>
<gene>
    <name evidence="8" type="primary">putative Protein Notchless</name>
    <name evidence="8" type="ORF">CLUMA_CG015003</name>
</gene>
<evidence type="ECO:0000313" key="9">
    <source>
        <dbReference type="Proteomes" id="UP000183832"/>
    </source>
</evidence>
<feature type="repeat" description="WD" evidence="6">
    <location>
        <begin position="192"/>
        <end position="238"/>
    </location>
</feature>
<dbReference type="InterPro" id="IPR012972">
    <property type="entry name" value="NLE"/>
</dbReference>
<feature type="repeat" description="WD" evidence="6">
    <location>
        <begin position="362"/>
        <end position="403"/>
    </location>
</feature>
<dbReference type="Pfam" id="PF00400">
    <property type="entry name" value="WD40"/>
    <property type="match status" value="7"/>
</dbReference>
<dbReference type="PRINTS" id="PR00319">
    <property type="entry name" value="GPROTEINB"/>
</dbReference>
<dbReference type="SUPFAM" id="SSF50978">
    <property type="entry name" value="WD40 repeat-like"/>
    <property type="match status" value="1"/>
</dbReference>
<dbReference type="STRING" id="568069.A0A1J1INJ1"/>
<evidence type="ECO:0000259" key="7">
    <source>
        <dbReference type="Pfam" id="PF08154"/>
    </source>
</evidence>
<evidence type="ECO:0000256" key="6">
    <source>
        <dbReference type="PROSITE-ProRule" id="PRU00221"/>
    </source>
</evidence>
<dbReference type="InterPro" id="IPR020472">
    <property type="entry name" value="WD40_PAC1"/>
</dbReference>
<dbReference type="InterPro" id="IPR036322">
    <property type="entry name" value="WD40_repeat_dom_sf"/>
</dbReference>
<keyword evidence="2 6" id="KW-0853">WD repeat</keyword>
<evidence type="ECO:0000256" key="3">
    <source>
        <dbReference type="ARBA" id="ARBA00022737"/>
    </source>
</evidence>
<keyword evidence="9" id="KW-1185">Reference proteome</keyword>
<sequence>MESMDIDELKTQTIQARFVSDAGEEVGPPVDLPISVDVQQLELICNALLKNDDPIPYLFFINDNEVKKNLRDTLDSKTTSIEDVLNIVYQPQATFHVRPVTRCTSSMPGHSESVVALSFSPDSLHLASGSGDQTLRLWDLTTETPHFTCTGHKNWVLVVSWSPDSKKIASACKSGEIRIWDPDTGALMGKPMVGHKKWINCLSWEPYHQNPDCRKLASAGNDNDVRIWDTVLGSCIKVLSGHTASVTAVRWGGSGLIYTSSRDRTCKMYRADDGVLCKTFTGHAHWVNNLALNTDYVLRIGPFAPTSKTSSKKKQDKEELRKQAMERYQKVCPDGIESFVSCSDDFTLYLWRSDQKQSITRMTGHQNVVNDVKYSPDVRTIASGSFDKSIRLWRAHDGGFITALRGHVQAVYTIAWSADSRLVVSGSKDSTLKVWSLKTKKLEQELPGHADEVYAVDWAPDGSRVASGGKDKVLKMWAH</sequence>
<dbReference type="PRINTS" id="PR00320">
    <property type="entry name" value="GPROTEINBRPT"/>
</dbReference>